<proteinExistence type="predicted"/>
<reference evidence="1 2" key="2">
    <citation type="submission" date="2008-08" db="EMBL/GenBank/DDBJ databases">
        <authorList>
            <person name="Fulton L."/>
            <person name="Clifton S."/>
            <person name="Fulton B."/>
            <person name="Xu J."/>
            <person name="Minx P."/>
            <person name="Pepin K.H."/>
            <person name="Johnson M."/>
            <person name="Thiruvilangam P."/>
            <person name="Bhonagiri V."/>
            <person name="Nash W.E."/>
            <person name="Mardis E.R."/>
            <person name="Wilson R.K."/>
        </authorList>
    </citation>
    <scope>NUCLEOTIDE SEQUENCE [LARGE SCALE GENOMIC DNA]</scope>
    <source>
        <strain evidence="2">DSM 17135 / JCM 12973 / M2</strain>
    </source>
</reference>
<protein>
    <submittedName>
        <fullName evidence="1">Uncharacterized protein</fullName>
    </submittedName>
</protein>
<dbReference type="EMBL" id="ABQC02000023">
    <property type="protein sequence ID" value="EDY94430.1"/>
    <property type="molecule type" value="Genomic_DNA"/>
</dbReference>
<name>B5D1I7_PHOPM</name>
<evidence type="ECO:0000313" key="1">
    <source>
        <dbReference type="EMBL" id="EDY94430.1"/>
    </source>
</evidence>
<dbReference type="AlphaFoldDB" id="B5D1I7"/>
<comment type="caution">
    <text evidence="1">The sequence shown here is derived from an EMBL/GenBank/DDBJ whole genome shotgun (WGS) entry which is preliminary data.</text>
</comment>
<organism evidence="1 2">
    <name type="scientific">Phocaeicola plebeius (strain DSM 17135 / JCM 12973 / CCUG 54634 / M2)</name>
    <name type="common">Bacteroides plebeius</name>
    <dbReference type="NCBI Taxonomy" id="484018"/>
    <lineage>
        <taxon>Bacteria</taxon>
        <taxon>Pseudomonadati</taxon>
        <taxon>Bacteroidota</taxon>
        <taxon>Bacteroidia</taxon>
        <taxon>Bacteroidales</taxon>
        <taxon>Bacteroidaceae</taxon>
        <taxon>Phocaeicola</taxon>
    </lineage>
</organism>
<accession>B5D1I7</accession>
<evidence type="ECO:0000313" key="2">
    <source>
        <dbReference type="Proteomes" id="UP000003452"/>
    </source>
</evidence>
<dbReference type="Proteomes" id="UP000003452">
    <property type="component" value="Unassembled WGS sequence"/>
</dbReference>
<sequence>MGRNLCFHLKAEGEFSVLPKEYSSTFKEVLEYFRGSTSVLPKKY</sequence>
<dbReference type="HOGENOM" id="CLU_3212605_0_0_10"/>
<reference evidence="1 2" key="1">
    <citation type="submission" date="2008-08" db="EMBL/GenBank/DDBJ databases">
        <title>Draft genome sequence of Bacteroides plebeius (DSM 17135).</title>
        <authorList>
            <person name="Sudarsanam P."/>
            <person name="Ley R."/>
            <person name="Guruge J."/>
            <person name="Turnbaugh P.J."/>
            <person name="Mahowald M."/>
            <person name="Liep D."/>
            <person name="Gordon J."/>
        </authorList>
    </citation>
    <scope>NUCLEOTIDE SEQUENCE [LARGE SCALE GENOMIC DNA]</scope>
    <source>
        <strain evidence="2">DSM 17135 / JCM 12973 / M2</strain>
    </source>
</reference>
<gene>
    <name evidence="1" type="ORF">BACPLE_02831</name>
</gene>